<proteinExistence type="predicted"/>
<accession>A0A6C0I4I3</accession>
<dbReference type="EMBL" id="MN740090">
    <property type="protein sequence ID" value="QHT87490.1"/>
    <property type="molecule type" value="Genomic_DNA"/>
</dbReference>
<sequence length="64" mass="7547">MEHQKGDREQELKDYFESMSEKERKAYEIAKDHLGMSYQVEKSIAFIAYCKKRKDASLLLVSSK</sequence>
<dbReference type="AlphaFoldDB" id="A0A6C0I4I3"/>
<protein>
    <submittedName>
        <fullName evidence="1">Uncharacterized protein</fullName>
    </submittedName>
</protein>
<evidence type="ECO:0000313" key="1">
    <source>
        <dbReference type="EMBL" id="QHT87490.1"/>
    </source>
</evidence>
<organism evidence="1">
    <name type="scientific">viral metagenome</name>
    <dbReference type="NCBI Taxonomy" id="1070528"/>
    <lineage>
        <taxon>unclassified sequences</taxon>
        <taxon>metagenomes</taxon>
        <taxon>organismal metagenomes</taxon>
    </lineage>
</organism>
<name>A0A6C0I4I3_9ZZZZ</name>
<reference evidence="1" key="1">
    <citation type="journal article" date="2020" name="Nature">
        <title>Giant virus diversity and host interactions through global metagenomics.</title>
        <authorList>
            <person name="Schulz F."/>
            <person name="Roux S."/>
            <person name="Paez-Espino D."/>
            <person name="Jungbluth S."/>
            <person name="Walsh D.A."/>
            <person name="Denef V.J."/>
            <person name="McMahon K.D."/>
            <person name="Konstantinidis K.T."/>
            <person name="Eloe-Fadrosh E.A."/>
            <person name="Kyrpides N.C."/>
            <person name="Woyke T."/>
        </authorList>
    </citation>
    <scope>NUCLEOTIDE SEQUENCE</scope>
    <source>
        <strain evidence="1">GVMAG-M-3300023184-190</strain>
    </source>
</reference>